<dbReference type="GO" id="GO:0006353">
    <property type="term" value="P:DNA-templated transcription termination"/>
    <property type="evidence" value="ECO:0007669"/>
    <property type="project" value="UniProtKB-KW"/>
</dbReference>
<dbReference type="AlphaFoldDB" id="A0ABD3E0F5"/>
<gene>
    <name evidence="4" type="ORF">CASFOL_008946</name>
</gene>
<comment type="similarity">
    <text evidence="1">Belongs to the mTERF family.</text>
</comment>
<dbReference type="InterPro" id="IPR003690">
    <property type="entry name" value="MTERF"/>
</dbReference>
<keyword evidence="2" id="KW-0805">Transcription regulation</keyword>
<name>A0ABD3E0F5_9LAMI</name>
<dbReference type="InterPro" id="IPR038538">
    <property type="entry name" value="MTERF_sf"/>
</dbReference>
<protein>
    <recommendedName>
        <fullName evidence="6">Mitochondrial transcription termination factor</fullName>
    </recommendedName>
</protein>
<keyword evidence="3" id="KW-0809">Transit peptide</keyword>
<accession>A0ABD3E0F5</accession>
<evidence type="ECO:0008006" key="6">
    <source>
        <dbReference type="Google" id="ProtNLM"/>
    </source>
</evidence>
<proteinExistence type="inferred from homology"/>
<organism evidence="4 5">
    <name type="scientific">Castilleja foliolosa</name>
    <dbReference type="NCBI Taxonomy" id="1961234"/>
    <lineage>
        <taxon>Eukaryota</taxon>
        <taxon>Viridiplantae</taxon>
        <taxon>Streptophyta</taxon>
        <taxon>Embryophyta</taxon>
        <taxon>Tracheophyta</taxon>
        <taxon>Spermatophyta</taxon>
        <taxon>Magnoliopsida</taxon>
        <taxon>eudicotyledons</taxon>
        <taxon>Gunneridae</taxon>
        <taxon>Pentapetalae</taxon>
        <taxon>asterids</taxon>
        <taxon>lamiids</taxon>
        <taxon>Lamiales</taxon>
        <taxon>Orobanchaceae</taxon>
        <taxon>Pedicularideae</taxon>
        <taxon>Castillejinae</taxon>
        <taxon>Castilleja</taxon>
    </lineage>
</organism>
<evidence type="ECO:0000256" key="2">
    <source>
        <dbReference type="ARBA" id="ARBA00022472"/>
    </source>
</evidence>
<dbReference type="PANTHER" id="PTHR13068">
    <property type="entry name" value="CGI-12 PROTEIN-RELATED"/>
    <property type="match status" value="1"/>
</dbReference>
<keyword evidence="2" id="KW-0804">Transcription</keyword>
<evidence type="ECO:0000313" key="4">
    <source>
        <dbReference type="EMBL" id="KAL3647978.1"/>
    </source>
</evidence>
<evidence type="ECO:0000313" key="5">
    <source>
        <dbReference type="Proteomes" id="UP001632038"/>
    </source>
</evidence>
<dbReference type="Pfam" id="PF02536">
    <property type="entry name" value="mTERF"/>
    <property type="match status" value="2"/>
</dbReference>
<dbReference type="Gene3D" id="1.25.70.10">
    <property type="entry name" value="Transcription termination factor 3, mitochondrial"/>
    <property type="match status" value="1"/>
</dbReference>
<reference evidence="5" key="1">
    <citation type="journal article" date="2024" name="IScience">
        <title>Strigolactones Initiate the Formation of Haustorium-like Structures in Castilleja.</title>
        <authorList>
            <person name="Buerger M."/>
            <person name="Peterson D."/>
            <person name="Chory J."/>
        </authorList>
    </citation>
    <scope>NUCLEOTIDE SEQUENCE [LARGE SCALE GENOMIC DNA]</scope>
</reference>
<dbReference type="SMART" id="SM00733">
    <property type="entry name" value="Mterf"/>
    <property type="match status" value="6"/>
</dbReference>
<keyword evidence="5" id="KW-1185">Reference proteome</keyword>
<comment type="caution">
    <text evidence="4">The sequence shown here is derived from an EMBL/GenBank/DDBJ whole genome shotgun (WGS) entry which is preliminary data.</text>
</comment>
<sequence length="393" mass="44967">MFAIFCRRGLKVSPKYSIFVGQQSRAQENAFFSRSCSSSVCKNVSENKTFTVSYLINSCGLSSNDAISVSKKLHLKSPEKPDAVLELLKEYGFTKAYISKLIIKWPNVLLTKCPNHTLLPKLQFFQSIGVPRPVLAHKLSIYPFVLWRSLKDSIVPSYNYLKALLGSDKRVVTVFLRAPMAFERRWTCTEMNIFSILRERGVPESCIVSLVTYQPSLLVIPNEKLITYVDKAVEMGFDMSKTVFICAIRIFFNMSESTLDNKRDLLRKYGFSECDINAAFLRYPYCMSVSEKKISANMEFLVNEFGCKPVDVARYPVLLTYHLEKRIKPRCLVARVLVEKGLKKMNSAGTLLKASEEMFVKSYIVKYEKDVPELMNIYLGKVETHLKWGSVEK</sequence>
<keyword evidence="2" id="KW-0806">Transcription termination</keyword>
<evidence type="ECO:0000256" key="1">
    <source>
        <dbReference type="ARBA" id="ARBA00007692"/>
    </source>
</evidence>
<dbReference type="FunFam" id="1.25.70.10:FF:000001">
    <property type="entry name" value="Mitochondrial transcription termination factor-like"/>
    <property type="match status" value="1"/>
</dbReference>
<evidence type="ECO:0000256" key="3">
    <source>
        <dbReference type="ARBA" id="ARBA00022946"/>
    </source>
</evidence>
<dbReference type="EMBL" id="JAVIJP010000009">
    <property type="protein sequence ID" value="KAL3647978.1"/>
    <property type="molecule type" value="Genomic_DNA"/>
</dbReference>
<dbReference type="Proteomes" id="UP001632038">
    <property type="component" value="Unassembled WGS sequence"/>
</dbReference>
<dbReference type="PANTHER" id="PTHR13068:SF166">
    <property type="entry name" value="TRANSCRIPTION TERMINATION FACTOR MTERF15, MITOCHONDRIAL-LIKE"/>
    <property type="match status" value="1"/>
</dbReference>